<dbReference type="PROSITE" id="PS50850">
    <property type="entry name" value="MFS"/>
    <property type="match status" value="1"/>
</dbReference>
<feature type="domain" description="Major facilitator superfamily (MFS) profile" evidence="13">
    <location>
        <begin position="71"/>
        <end position="454"/>
    </location>
</feature>
<feature type="transmembrane region" description="Helical" evidence="12">
    <location>
        <begin position="401"/>
        <end position="423"/>
    </location>
</feature>
<dbReference type="InterPro" id="IPR001680">
    <property type="entry name" value="WD40_rpt"/>
</dbReference>
<comment type="similarity">
    <text evidence="9">Belongs to the WD repeat CIA1 family.</text>
</comment>
<evidence type="ECO:0000256" key="7">
    <source>
        <dbReference type="ARBA" id="ARBA00022989"/>
    </source>
</evidence>
<dbReference type="GO" id="GO:0016020">
    <property type="term" value="C:membrane"/>
    <property type="evidence" value="ECO:0007669"/>
    <property type="project" value="TreeGrafter"/>
</dbReference>
<feature type="transmembrane region" description="Helical" evidence="12">
    <location>
        <begin position="367"/>
        <end position="389"/>
    </location>
</feature>
<feature type="region of interest" description="Disordered" evidence="11">
    <location>
        <begin position="1"/>
        <end position="32"/>
    </location>
</feature>
<dbReference type="SUPFAM" id="SSF103473">
    <property type="entry name" value="MFS general substrate transporter"/>
    <property type="match status" value="1"/>
</dbReference>
<feature type="region of interest" description="Disordered" evidence="11">
    <location>
        <begin position="830"/>
        <end position="849"/>
    </location>
</feature>
<evidence type="ECO:0000256" key="11">
    <source>
        <dbReference type="SAM" id="MobiDB-lite"/>
    </source>
</evidence>
<feature type="repeat" description="WD" evidence="10">
    <location>
        <begin position="733"/>
        <end position="775"/>
    </location>
</feature>
<dbReference type="InterPro" id="IPR020846">
    <property type="entry name" value="MFS_dom"/>
</dbReference>
<evidence type="ECO:0000256" key="4">
    <source>
        <dbReference type="ARBA" id="ARBA00022574"/>
    </source>
</evidence>
<feature type="transmembrane region" description="Helical" evidence="12">
    <location>
        <begin position="72"/>
        <end position="96"/>
    </location>
</feature>
<dbReference type="PROSITE" id="PS50082">
    <property type="entry name" value="WD_REPEATS_2"/>
    <property type="match status" value="4"/>
</dbReference>
<evidence type="ECO:0000259" key="13">
    <source>
        <dbReference type="PROSITE" id="PS50850"/>
    </source>
</evidence>
<feature type="region of interest" description="Disordered" evidence="11">
    <location>
        <begin position="908"/>
        <end position="941"/>
    </location>
</feature>
<dbReference type="Pfam" id="PF07690">
    <property type="entry name" value="MFS_1"/>
    <property type="match status" value="1"/>
</dbReference>
<dbReference type="InterPro" id="IPR036259">
    <property type="entry name" value="MFS_trans_sf"/>
</dbReference>
<feature type="transmembrane region" description="Helical" evidence="12">
    <location>
        <begin position="310"/>
        <end position="330"/>
    </location>
</feature>
<dbReference type="PROSITE" id="PS50294">
    <property type="entry name" value="WD_REPEATS_REGION"/>
    <property type="match status" value="1"/>
</dbReference>
<dbReference type="AlphaFoldDB" id="A0A166YJK5"/>
<feature type="region of interest" description="Disordered" evidence="11">
    <location>
        <begin position="513"/>
        <end position="538"/>
    </location>
</feature>
<feature type="repeat" description="WD" evidence="10">
    <location>
        <begin position="597"/>
        <end position="632"/>
    </location>
</feature>
<accession>A0A166YJK5</accession>
<dbReference type="InterPro" id="IPR011701">
    <property type="entry name" value="MFS"/>
</dbReference>
<evidence type="ECO:0000256" key="10">
    <source>
        <dbReference type="PROSITE-ProRule" id="PRU00221"/>
    </source>
</evidence>
<keyword evidence="15" id="KW-1185">Reference proteome</keyword>
<dbReference type="Proteomes" id="UP000076863">
    <property type="component" value="Unassembled WGS sequence"/>
</dbReference>
<evidence type="ECO:0000256" key="2">
    <source>
        <dbReference type="ARBA" id="ARBA00008335"/>
    </source>
</evidence>
<keyword evidence="8 12" id="KW-0472">Membrane</keyword>
<evidence type="ECO:0000256" key="3">
    <source>
        <dbReference type="ARBA" id="ARBA00022448"/>
    </source>
</evidence>
<evidence type="ECO:0000256" key="9">
    <source>
        <dbReference type="HAMAP-Rule" id="MF_03037"/>
    </source>
</evidence>
<feature type="repeat" description="WD" evidence="10">
    <location>
        <begin position="789"/>
        <end position="836"/>
    </location>
</feature>
<keyword evidence="3" id="KW-0813">Transport</keyword>
<dbReference type="GO" id="GO:0012505">
    <property type="term" value="C:endomembrane system"/>
    <property type="evidence" value="ECO:0007669"/>
    <property type="project" value="UniProtKB-SubCell"/>
</dbReference>
<feature type="transmembrane region" description="Helical" evidence="12">
    <location>
        <begin position="108"/>
        <end position="128"/>
    </location>
</feature>
<evidence type="ECO:0000313" key="14">
    <source>
        <dbReference type="EMBL" id="OAA36977.1"/>
    </source>
</evidence>
<dbReference type="EMBL" id="AZHA01000033">
    <property type="protein sequence ID" value="OAA36977.1"/>
    <property type="molecule type" value="Genomic_DNA"/>
</dbReference>
<dbReference type="Gene3D" id="2.130.10.10">
    <property type="entry name" value="YVTN repeat-like/Quinoprotein amine dehydrogenase"/>
    <property type="match status" value="1"/>
</dbReference>
<evidence type="ECO:0000256" key="12">
    <source>
        <dbReference type="SAM" id="Phobius"/>
    </source>
</evidence>
<dbReference type="InterPro" id="IPR015943">
    <property type="entry name" value="WD40/YVTN_repeat-like_dom_sf"/>
</dbReference>
<comment type="subcellular location">
    <subcellularLocation>
        <location evidence="1">Endomembrane system</location>
        <topology evidence="1">Multi-pass membrane protein</topology>
    </subcellularLocation>
</comment>
<dbReference type="FunFam" id="1.20.1250.20:FF:000308">
    <property type="entry name" value="MFS efflux transporter"/>
    <property type="match status" value="1"/>
</dbReference>
<evidence type="ECO:0000256" key="6">
    <source>
        <dbReference type="ARBA" id="ARBA00022737"/>
    </source>
</evidence>
<comment type="similarity">
    <text evidence="2">Belongs to the major facilitator superfamily.</text>
</comment>
<dbReference type="GO" id="GO:0022857">
    <property type="term" value="F:transmembrane transporter activity"/>
    <property type="evidence" value="ECO:0007669"/>
    <property type="project" value="InterPro"/>
</dbReference>
<dbReference type="PANTHER" id="PTHR23514">
    <property type="entry name" value="BYPASS OF STOP CODON PROTEIN 6"/>
    <property type="match status" value="1"/>
</dbReference>
<dbReference type="GO" id="GO:0097361">
    <property type="term" value="C:cytosolic [4Fe-4S] assembly targeting complex"/>
    <property type="evidence" value="ECO:0007669"/>
    <property type="project" value="InterPro"/>
</dbReference>
<feature type="repeat" description="WD" evidence="10">
    <location>
        <begin position="684"/>
        <end position="716"/>
    </location>
</feature>
<keyword evidence="5 12" id="KW-0812">Transmembrane</keyword>
<dbReference type="GO" id="GO:0016226">
    <property type="term" value="P:iron-sulfur cluster assembly"/>
    <property type="evidence" value="ECO:0007669"/>
    <property type="project" value="UniProtKB-UniRule"/>
</dbReference>
<sequence>MASSLTKKGDSLATSQAEPVSHTKPVADTEKAEASKVTQNIIETGCSSIVNDTDSLAGLERWNGSRNNTARFLVVNLALFIMGMNDACLGALLPYIEPYYNVNYTQVSTLFAVPFVGYVAAALSNNWIHFKFGQRGVAFIGPICRIVGYLPMALHPPFPVLPIALLVAGYGNGIEDSGYNAWVGNMHQANELLGLIHGAYGLGATISPLIASAMVTKGHLQWYTFYYVMMVMVGCEFALGMRAFWPHDGASYRRRLAYDNEGMERITTRHVLKQPLTWVVAVFLLGYVGVEVSLGGWIPTFMIKVRHAEPFLAGLSVTLFWLGLTLGRVILGFVTGRIGEKLAITVYILLSIALQLLYWLVPNFAASLVFIILLGFFLGPLFPAAIVTATKLLPPEYHVSAIGFAGGFGGGGAAIIPFGVGAIAQSKGVSVLQPIVLAFLIFDLIGWLIMPGGFKKGGLRKAREEKTPVGGDFVQVGRIFDVYLLSHTHSLASRYTIVIELFQSLSQQRSSKSRTTTHVAQPYPAPKSGFETGMQPTSGRSTTSAAQIVALAPLKPDLCERAWQTVAHPTLPLIATVHGKGVTVFSLATLFSHSSLTGGHTRSVRSVAWKPNLAPHKLCLVSGSFDATAGVWRWDGDQAGDGEAALEREVTSAHTRNGNDDDNDHNSQNPDSGEDKEWEFTLVLEGHDSEIKSCAFSPSGAHLATCSRDKSVWIWEDIGASEEDDEWETIAVLNEHEGDVKAVSWCPDVPGRNARRRYSSDVLASASYDNTARIWREDNDGEWVCVAVLEGHEQTVWGVQWESRPRPGDKFPRLLSFSADATIRIWTLKEDEEGDDGEQGGRSALGGIPNTMRRSLREEWVCTAVLPAAHHRDIYAAAWSAQTGVVASTGSDGKIVLYREDFEADAPTTTVAAGPDSDQPMTDGTEEQSLAVQQPPSTLPGSARWSIIGTKENAHGPYEVNHIMWCKRYDGGASARGEEEMLITTGDNGIVQPWEVILNQE</sequence>
<organism evidence="14 15">
    <name type="scientific">Beauveria brongniartii RCEF 3172</name>
    <dbReference type="NCBI Taxonomy" id="1081107"/>
    <lineage>
        <taxon>Eukaryota</taxon>
        <taxon>Fungi</taxon>
        <taxon>Dikarya</taxon>
        <taxon>Ascomycota</taxon>
        <taxon>Pezizomycotina</taxon>
        <taxon>Sordariomycetes</taxon>
        <taxon>Hypocreomycetidae</taxon>
        <taxon>Hypocreales</taxon>
        <taxon>Cordycipitaceae</taxon>
        <taxon>Beauveria</taxon>
        <taxon>Beauveria brongniartii</taxon>
    </lineage>
</organism>
<dbReference type="PANTHER" id="PTHR23514:SF3">
    <property type="entry name" value="BYPASS OF STOP CODON PROTEIN 6"/>
    <property type="match status" value="1"/>
</dbReference>
<dbReference type="OrthoDB" id="284782at2759"/>
<proteinExistence type="inferred from homology"/>
<evidence type="ECO:0000256" key="1">
    <source>
        <dbReference type="ARBA" id="ARBA00004127"/>
    </source>
</evidence>
<evidence type="ECO:0000256" key="8">
    <source>
        <dbReference type="ARBA" id="ARBA00023136"/>
    </source>
</evidence>
<keyword evidence="4 10" id="KW-0853">WD repeat</keyword>
<feature type="compositionally biased region" description="Polar residues" evidence="11">
    <location>
        <begin position="919"/>
        <end position="940"/>
    </location>
</feature>
<evidence type="ECO:0000256" key="5">
    <source>
        <dbReference type="ARBA" id="ARBA00022692"/>
    </source>
</evidence>
<dbReference type="HAMAP" id="MF_03037">
    <property type="entry name" value="ciao1"/>
    <property type="match status" value="1"/>
</dbReference>
<dbReference type="InterPro" id="IPR051788">
    <property type="entry name" value="MFS_Transporter"/>
</dbReference>
<dbReference type="Gene3D" id="1.20.1250.20">
    <property type="entry name" value="MFS general substrate transporter like domains"/>
    <property type="match status" value="2"/>
</dbReference>
<reference evidence="14 15" key="1">
    <citation type="journal article" date="2016" name="Genome Biol. Evol.">
        <title>Divergent and convergent evolution of fungal pathogenicity.</title>
        <authorList>
            <person name="Shang Y."/>
            <person name="Xiao G."/>
            <person name="Zheng P."/>
            <person name="Cen K."/>
            <person name="Zhan S."/>
            <person name="Wang C."/>
        </authorList>
    </citation>
    <scope>NUCLEOTIDE SEQUENCE [LARGE SCALE GENOMIC DNA]</scope>
    <source>
        <strain evidence="14 15">RCEF 3172</strain>
    </source>
</reference>
<dbReference type="InterPro" id="IPR036322">
    <property type="entry name" value="WD40_repeat_dom_sf"/>
</dbReference>
<feature type="transmembrane region" description="Helical" evidence="12">
    <location>
        <begin position="192"/>
        <end position="213"/>
    </location>
</feature>
<dbReference type="SUPFAM" id="SSF50978">
    <property type="entry name" value="WD40 repeat-like"/>
    <property type="match status" value="1"/>
</dbReference>
<feature type="region of interest" description="Disordered" evidence="11">
    <location>
        <begin position="647"/>
        <end position="675"/>
    </location>
</feature>
<feature type="transmembrane region" description="Helical" evidence="12">
    <location>
        <begin position="342"/>
        <end position="361"/>
    </location>
</feature>
<dbReference type="FunFam" id="1.20.1250.20:FF:000286">
    <property type="entry name" value="MFS efflux transporter"/>
    <property type="match status" value="1"/>
</dbReference>
<gene>
    <name evidence="9" type="primary">CIA1</name>
    <name evidence="14" type="ORF">BBO_07952</name>
</gene>
<feature type="transmembrane region" description="Helical" evidence="12">
    <location>
        <begin position="275"/>
        <end position="298"/>
    </location>
</feature>
<feature type="compositionally biased region" description="Polar residues" evidence="11">
    <location>
        <begin position="1"/>
        <end position="18"/>
    </location>
</feature>
<comment type="function">
    <text evidence="9">Essential component of the cytosolic iron-sulfur (Fe/S) protein assembly machinery. Required for the maturation of extramitochondrial Fe/S proteins.</text>
</comment>
<feature type="transmembrane region" description="Helical" evidence="12">
    <location>
        <begin position="435"/>
        <end position="454"/>
    </location>
</feature>
<keyword evidence="6" id="KW-0677">Repeat</keyword>
<keyword evidence="7 12" id="KW-1133">Transmembrane helix</keyword>
<protein>
    <recommendedName>
        <fullName evidence="9">Probable cytosolic iron-sulfur protein assembly protein 1</fullName>
    </recommendedName>
</protein>
<evidence type="ECO:0000313" key="15">
    <source>
        <dbReference type="Proteomes" id="UP000076863"/>
    </source>
</evidence>
<dbReference type="SMART" id="SM00320">
    <property type="entry name" value="WD40"/>
    <property type="match status" value="5"/>
</dbReference>
<feature type="transmembrane region" description="Helical" evidence="12">
    <location>
        <begin position="225"/>
        <end position="245"/>
    </location>
</feature>
<dbReference type="InterPro" id="IPR028608">
    <property type="entry name" value="CIAO1/Cia1"/>
</dbReference>
<name>A0A166YJK5_9HYPO</name>
<comment type="caution">
    <text evidence="14">The sequence shown here is derived from an EMBL/GenBank/DDBJ whole genome shotgun (WGS) entry which is preliminary data.</text>
</comment>
<dbReference type="Pfam" id="PF00400">
    <property type="entry name" value="WD40"/>
    <property type="match status" value="4"/>
</dbReference>